<keyword evidence="4" id="KW-1185">Reference proteome</keyword>
<evidence type="ECO:0000313" key="3">
    <source>
        <dbReference type="EMBL" id="NYJ07211.1"/>
    </source>
</evidence>
<proteinExistence type="predicted"/>
<dbReference type="InterPro" id="IPR050300">
    <property type="entry name" value="GDXG_lipolytic_enzyme"/>
</dbReference>
<accession>A0A853CJ56</accession>
<evidence type="ECO:0000259" key="2">
    <source>
        <dbReference type="Pfam" id="PF07859"/>
    </source>
</evidence>
<keyword evidence="1" id="KW-0378">Hydrolase</keyword>
<feature type="domain" description="Alpha/beta hydrolase fold-3" evidence="2">
    <location>
        <begin position="90"/>
        <end position="296"/>
    </location>
</feature>
<organism evidence="3 4">
    <name type="scientific">Petropleomorpha daqingensis</name>
    <dbReference type="NCBI Taxonomy" id="2026353"/>
    <lineage>
        <taxon>Bacteria</taxon>
        <taxon>Bacillati</taxon>
        <taxon>Actinomycetota</taxon>
        <taxon>Actinomycetes</taxon>
        <taxon>Geodermatophilales</taxon>
        <taxon>Geodermatophilaceae</taxon>
        <taxon>Petropleomorpha</taxon>
    </lineage>
</organism>
<name>A0A853CJ56_9ACTN</name>
<dbReference type="RefSeq" id="WP_179718892.1">
    <property type="nucleotide sequence ID" value="NZ_JACBZT010000001.1"/>
</dbReference>
<dbReference type="Gene3D" id="3.40.50.1820">
    <property type="entry name" value="alpha/beta hydrolase"/>
    <property type="match status" value="1"/>
</dbReference>
<dbReference type="AlphaFoldDB" id="A0A853CJ56"/>
<sequence>MSRAVGPPPFDAECAAALERLPAFPPLTLETIPEVRIPPPGFEPPSDADLSRDGAFDIVRRTVPGPEDAPDVRLVICRPAEADGTRPVIYHVHGGGMFSGSPEMSLPQVLEWAGDLGAVVVSVDYRLAPETPHPGPVEDCYAGLCWLARHGSEIEADARRIVVAGESAGGGLAAALVLLSRDRGGPRPAGQLLSCPMLDDRNDRPSVLQMAGVDTWDRARNEVGWTALLGPARGTPDVSAYAAPSRAEDLTGLPPTFLDVGSAETFRDEVVDYASRIWQAGGRAELHVWPGGFHGFDVLAPHAAISQQARAARLSWLRRVLTD</sequence>
<reference evidence="3 4" key="1">
    <citation type="submission" date="2020-07" db="EMBL/GenBank/DDBJ databases">
        <title>Sequencing the genomes of 1000 actinobacteria strains.</title>
        <authorList>
            <person name="Klenk H.-P."/>
        </authorList>
    </citation>
    <scope>NUCLEOTIDE SEQUENCE [LARGE SCALE GENOMIC DNA]</scope>
    <source>
        <strain evidence="3 4">DSM 104001</strain>
    </source>
</reference>
<evidence type="ECO:0000256" key="1">
    <source>
        <dbReference type="ARBA" id="ARBA00022801"/>
    </source>
</evidence>
<dbReference type="Proteomes" id="UP000541969">
    <property type="component" value="Unassembled WGS sequence"/>
</dbReference>
<dbReference type="EMBL" id="JACBZT010000001">
    <property type="protein sequence ID" value="NYJ07211.1"/>
    <property type="molecule type" value="Genomic_DNA"/>
</dbReference>
<dbReference type="PANTHER" id="PTHR48081">
    <property type="entry name" value="AB HYDROLASE SUPERFAMILY PROTEIN C4A8.06C"/>
    <property type="match status" value="1"/>
</dbReference>
<dbReference type="SUPFAM" id="SSF53474">
    <property type="entry name" value="alpha/beta-Hydrolases"/>
    <property type="match status" value="1"/>
</dbReference>
<protein>
    <submittedName>
        <fullName evidence="3">Acetyl esterase/lipase</fullName>
    </submittedName>
</protein>
<gene>
    <name evidence="3" type="ORF">GGQ55_003489</name>
</gene>
<dbReference type="PANTHER" id="PTHR48081:SF8">
    <property type="entry name" value="ALPHA_BETA HYDROLASE FOLD-3 DOMAIN-CONTAINING PROTEIN-RELATED"/>
    <property type="match status" value="1"/>
</dbReference>
<dbReference type="InterPro" id="IPR029058">
    <property type="entry name" value="AB_hydrolase_fold"/>
</dbReference>
<comment type="caution">
    <text evidence="3">The sequence shown here is derived from an EMBL/GenBank/DDBJ whole genome shotgun (WGS) entry which is preliminary data.</text>
</comment>
<evidence type="ECO:0000313" key="4">
    <source>
        <dbReference type="Proteomes" id="UP000541969"/>
    </source>
</evidence>
<dbReference type="GO" id="GO:0016787">
    <property type="term" value="F:hydrolase activity"/>
    <property type="evidence" value="ECO:0007669"/>
    <property type="project" value="UniProtKB-KW"/>
</dbReference>
<dbReference type="InterPro" id="IPR013094">
    <property type="entry name" value="AB_hydrolase_3"/>
</dbReference>
<dbReference type="Pfam" id="PF07859">
    <property type="entry name" value="Abhydrolase_3"/>
    <property type="match status" value="1"/>
</dbReference>